<protein>
    <submittedName>
        <fullName evidence="2">Uncharacterized protein</fullName>
    </submittedName>
</protein>
<evidence type="ECO:0000313" key="3">
    <source>
        <dbReference type="Proteomes" id="UP001341281"/>
    </source>
</evidence>
<evidence type="ECO:0000256" key="1">
    <source>
        <dbReference type="SAM" id="MobiDB-lite"/>
    </source>
</evidence>
<gene>
    <name evidence="2" type="ORF">U9M48_026651</name>
</gene>
<feature type="region of interest" description="Disordered" evidence="1">
    <location>
        <begin position="1"/>
        <end position="23"/>
    </location>
</feature>
<dbReference type="AlphaFoldDB" id="A0AAQ3TT48"/>
<reference evidence="2 3" key="1">
    <citation type="submission" date="2024-02" db="EMBL/GenBank/DDBJ databases">
        <title>High-quality chromosome-scale genome assembly of Pensacola bahiagrass (Paspalum notatum Flugge var. saurae).</title>
        <authorList>
            <person name="Vega J.M."/>
            <person name="Podio M."/>
            <person name="Orjuela J."/>
            <person name="Siena L.A."/>
            <person name="Pessino S.C."/>
            <person name="Combes M.C."/>
            <person name="Mariac C."/>
            <person name="Albertini E."/>
            <person name="Pupilli F."/>
            <person name="Ortiz J.P.A."/>
            <person name="Leblanc O."/>
        </authorList>
    </citation>
    <scope>NUCLEOTIDE SEQUENCE [LARGE SCALE GENOMIC DNA]</scope>
    <source>
        <strain evidence="2">R1</strain>
        <tissue evidence="2">Leaf</tissue>
    </source>
</reference>
<dbReference type="EMBL" id="CP144750">
    <property type="protein sequence ID" value="WVZ79023.1"/>
    <property type="molecule type" value="Genomic_DNA"/>
</dbReference>
<dbReference type="Proteomes" id="UP001341281">
    <property type="component" value="Chromosome 06"/>
</dbReference>
<accession>A0AAQ3TT48</accession>
<name>A0AAQ3TT48_PASNO</name>
<organism evidence="2 3">
    <name type="scientific">Paspalum notatum var. saurae</name>
    <dbReference type="NCBI Taxonomy" id="547442"/>
    <lineage>
        <taxon>Eukaryota</taxon>
        <taxon>Viridiplantae</taxon>
        <taxon>Streptophyta</taxon>
        <taxon>Embryophyta</taxon>
        <taxon>Tracheophyta</taxon>
        <taxon>Spermatophyta</taxon>
        <taxon>Magnoliopsida</taxon>
        <taxon>Liliopsida</taxon>
        <taxon>Poales</taxon>
        <taxon>Poaceae</taxon>
        <taxon>PACMAD clade</taxon>
        <taxon>Panicoideae</taxon>
        <taxon>Andropogonodae</taxon>
        <taxon>Paspaleae</taxon>
        <taxon>Paspalinae</taxon>
        <taxon>Paspalum</taxon>
    </lineage>
</organism>
<keyword evidence="3" id="KW-1185">Reference proteome</keyword>
<sequence length="60" mass="6508">MVATHKREAAAASESGAPPREPRFVLDSSVLSVAAKPQAARSRVLCSPRPMNRWSFRGES</sequence>
<proteinExistence type="predicted"/>
<evidence type="ECO:0000313" key="2">
    <source>
        <dbReference type="EMBL" id="WVZ79023.1"/>
    </source>
</evidence>